<proteinExistence type="predicted"/>
<dbReference type="RefSeq" id="WP_222980963.1">
    <property type="nucleotide sequence ID" value="NZ_JAINVZ010000022.1"/>
</dbReference>
<accession>A0ABS7R2H9</accession>
<dbReference type="SUPFAM" id="SSF55729">
    <property type="entry name" value="Acyl-CoA N-acyltransferases (Nat)"/>
    <property type="match status" value="1"/>
</dbReference>
<dbReference type="InterPro" id="IPR000182">
    <property type="entry name" value="GNAT_dom"/>
</dbReference>
<dbReference type="Proteomes" id="UP001198565">
    <property type="component" value="Unassembled WGS sequence"/>
</dbReference>
<evidence type="ECO:0000313" key="4">
    <source>
        <dbReference type="EMBL" id="MBY8888242.1"/>
    </source>
</evidence>
<keyword evidence="5" id="KW-1185">Reference proteome</keyword>
<evidence type="ECO:0000256" key="2">
    <source>
        <dbReference type="ARBA" id="ARBA00023315"/>
    </source>
</evidence>
<evidence type="ECO:0000259" key="3">
    <source>
        <dbReference type="PROSITE" id="PS51186"/>
    </source>
</evidence>
<keyword evidence="2" id="KW-0012">Acyltransferase</keyword>
<reference evidence="4 5" key="1">
    <citation type="submission" date="2021-08" db="EMBL/GenBank/DDBJ databases">
        <title>Streptomyces sp. PTM05 isolated from lichen.</title>
        <authorList>
            <person name="Somphong A."/>
            <person name="Phongsopitanun W."/>
            <person name="Tanasupawat S."/>
        </authorList>
    </citation>
    <scope>NUCLEOTIDE SEQUENCE [LARGE SCALE GENOMIC DNA]</scope>
    <source>
        <strain evidence="4 5">Ptm05</strain>
    </source>
</reference>
<protein>
    <submittedName>
        <fullName evidence="4">GNAT family N-acetyltransferase</fullName>
    </submittedName>
</protein>
<dbReference type="EMBL" id="JAINVZ010000022">
    <property type="protein sequence ID" value="MBY8888242.1"/>
    <property type="molecule type" value="Genomic_DNA"/>
</dbReference>
<gene>
    <name evidence="4" type="ORF">K7472_25875</name>
</gene>
<dbReference type="Gene3D" id="3.40.630.30">
    <property type="match status" value="1"/>
</dbReference>
<dbReference type="Pfam" id="PF00583">
    <property type="entry name" value="Acetyltransf_1"/>
    <property type="match status" value="1"/>
</dbReference>
<comment type="caution">
    <text evidence="4">The sequence shown here is derived from an EMBL/GenBank/DDBJ whole genome shotgun (WGS) entry which is preliminary data.</text>
</comment>
<evidence type="ECO:0000313" key="5">
    <source>
        <dbReference type="Proteomes" id="UP001198565"/>
    </source>
</evidence>
<dbReference type="CDD" id="cd04301">
    <property type="entry name" value="NAT_SF"/>
    <property type="match status" value="1"/>
</dbReference>
<dbReference type="PROSITE" id="PS51186">
    <property type="entry name" value="GNAT"/>
    <property type="match status" value="1"/>
</dbReference>
<name>A0ABS7R2H9_9ACTN</name>
<dbReference type="PANTHER" id="PTHR43877">
    <property type="entry name" value="AMINOALKYLPHOSPHONATE N-ACETYLTRANSFERASE-RELATED-RELATED"/>
    <property type="match status" value="1"/>
</dbReference>
<sequence>MDEITIRRATADDVTAIVALLADDTLGASRETPDDPAPYLTAFTALDADPAQTLLVAERDGDVIGTAQLTYIPGLSRRGATRAQIEAVRIGEAARGTGLGSRLIEWCVARSREHGCTLVQLTSDVTRLDAHRFYEKLGFEATHIGFKLTLR</sequence>
<evidence type="ECO:0000256" key="1">
    <source>
        <dbReference type="ARBA" id="ARBA00022679"/>
    </source>
</evidence>
<keyword evidence="1" id="KW-0808">Transferase</keyword>
<feature type="domain" description="N-acetyltransferase" evidence="3">
    <location>
        <begin position="4"/>
        <end position="151"/>
    </location>
</feature>
<dbReference type="InterPro" id="IPR050832">
    <property type="entry name" value="Bact_Acetyltransf"/>
</dbReference>
<dbReference type="InterPro" id="IPR016181">
    <property type="entry name" value="Acyl_CoA_acyltransferase"/>
</dbReference>
<dbReference type="PANTHER" id="PTHR43877:SF2">
    <property type="entry name" value="AMINOALKYLPHOSPHONATE N-ACETYLTRANSFERASE-RELATED"/>
    <property type="match status" value="1"/>
</dbReference>
<organism evidence="4 5">
    <name type="scientific">Streptantibioticus parmotrematis</name>
    <dbReference type="NCBI Taxonomy" id="2873249"/>
    <lineage>
        <taxon>Bacteria</taxon>
        <taxon>Bacillati</taxon>
        <taxon>Actinomycetota</taxon>
        <taxon>Actinomycetes</taxon>
        <taxon>Kitasatosporales</taxon>
        <taxon>Streptomycetaceae</taxon>
        <taxon>Streptantibioticus</taxon>
    </lineage>
</organism>